<feature type="signal peptide" evidence="11">
    <location>
        <begin position="1"/>
        <end position="21"/>
    </location>
</feature>
<evidence type="ECO:0000256" key="6">
    <source>
        <dbReference type="ARBA" id="ARBA00022997"/>
    </source>
</evidence>
<dbReference type="PANTHER" id="PTHR43126:SF1">
    <property type="entry name" value="D-ALANYL-D-ALANINE DIPEPTIDASE"/>
    <property type="match status" value="1"/>
</dbReference>
<feature type="site" description="Transition state stabilizer" evidence="9">
    <location>
        <position position="100"/>
    </location>
</feature>
<reference evidence="12" key="1">
    <citation type="submission" date="2019-04" db="EMBL/GenBank/DDBJ databases">
        <title>Evolution of Biomass-Degrading Anaerobic Consortia Revealed by Metagenomics.</title>
        <authorList>
            <person name="Peng X."/>
        </authorList>
    </citation>
    <scope>NUCLEOTIDE SEQUENCE</scope>
    <source>
        <strain evidence="12">SIG141</strain>
    </source>
</reference>
<feature type="binding site" evidence="9">
    <location>
        <position position="152"/>
    </location>
    <ligand>
        <name>Zn(2+)</name>
        <dbReference type="ChEBI" id="CHEBI:29105"/>
        <note>catalytic</note>
    </ligand>
</feature>
<dbReference type="GO" id="GO:0071555">
    <property type="term" value="P:cell wall organization"/>
    <property type="evidence" value="ECO:0007669"/>
    <property type="project" value="UniProtKB-KW"/>
</dbReference>
<keyword evidence="2 9" id="KW-0645">Protease</keyword>
<keyword evidence="7 9" id="KW-0482">Metalloprotease</keyword>
<dbReference type="PANTHER" id="PTHR43126">
    <property type="entry name" value="D-ALANYL-D-ALANINE DIPEPTIDASE"/>
    <property type="match status" value="1"/>
</dbReference>
<evidence type="ECO:0000256" key="8">
    <source>
        <dbReference type="ARBA" id="ARBA00023316"/>
    </source>
</evidence>
<evidence type="ECO:0000256" key="2">
    <source>
        <dbReference type="ARBA" id="ARBA00022670"/>
    </source>
</evidence>
<evidence type="ECO:0000256" key="4">
    <source>
        <dbReference type="ARBA" id="ARBA00022801"/>
    </source>
</evidence>
<sequence>MKRFKLWMMAAIFVGFCGSCSDTEEDASSDSGDFVMLTDVVPDAILEIRYYGTYNFVGTRIDGYEEPTAMLTRQAAFALKAVSDDVKQLGFRLKIYDAYRPQKGVDNFVRWAADIPDTLMKKYFYPDLDKSVLFEQEYIYEKSGHSRGSTVDLTLFDMDTEKELDMGGTFDWFGPESHPDFCGNPETGEYTGDNSKSPSGRRITARQFANRMILRRAMMAHGFKPLDTEWWHFTLKDEPYPDTYFTFPVKNTKK</sequence>
<dbReference type="EC" id="3.4.13.22" evidence="9 10"/>
<feature type="chain" id="PRO_5037104505" description="D-alanyl-D-alanine dipeptidase" evidence="11">
    <location>
        <begin position="22"/>
        <end position="254"/>
    </location>
</feature>
<keyword evidence="4 9" id="KW-0378">Hydrolase</keyword>
<dbReference type="HAMAP" id="MF_01924">
    <property type="entry name" value="A_A_dipeptidase"/>
    <property type="match status" value="1"/>
</dbReference>
<feature type="binding site" evidence="9">
    <location>
        <position position="232"/>
    </location>
    <ligand>
        <name>Zn(2+)</name>
        <dbReference type="ChEBI" id="CHEBI:29105"/>
        <note>catalytic</note>
    </ligand>
</feature>
<dbReference type="SUPFAM" id="SSF55166">
    <property type="entry name" value="Hedgehog/DD-peptidase"/>
    <property type="match status" value="1"/>
</dbReference>
<dbReference type="EMBL" id="SUYD01000012">
    <property type="protein sequence ID" value="MBE6266776.1"/>
    <property type="molecule type" value="Genomic_DNA"/>
</dbReference>
<evidence type="ECO:0000256" key="11">
    <source>
        <dbReference type="SAM" id="SignalP"/>
    </source>
</evidence>
<dbReference type="Proteomes" id="UP000763088">
    <property type="component" value="Unassembled WGS sequence"/>
</dbReference>
<evidence type="ECO:0000256" key="1">
    <source>
        <dbReference type="ARBA" id="ARBA00001362"/>
    </source>
</evidence>
<dbReference type="AlphaFoldDB" id="A0A928BTX9"/>
<comment type="catalytic activity">
    <reaction evidence="1 9 10">
        <text>D-alanyl-D-alanine + H2O = 2 D-alanine</text>
        <dbReference type="Rhea" id="RHEA:20661"/>
        <dbReference type="ChEBI" id="CHEBI:15377"/>
        <dbReference type="ChEBI" id="CHEBI:57416"/>
        <dbReference type="ChEBI" id="CHEBI:57822"/>
        <dbReference type="EC" id="3.4.13.22"/>
    </reaction>
</comment>
<feature type="binding site" evidence="9">
    <location>
        <position position="145"/>
    </location>
    <ligand>
        <name>Zn(2+)</name>
        <dbReference type="ChEBI" id="CHEBI:29105"/>
        <note>catalytic</note>
    </ligand>
</feature>
<proteinExistence type="inferred from homology"/>
<comment type="caution">
    <text evidence="12">The sequence shown here is derived from an EMBL/GenBank/DDBJ whole genome shotgun (WGS) entry which is preliminary data.</text>
</comment>
<evidence type="ECO:0000256" key="3">
    <source>
        <dbReference type="ARBA" id="ARBA00022723"/>
    </source>
</evidence>
<comment type="cofactor">
    <cofactor evidence="9">
        <name>Zn(2+)</name>
        <dbReference type="ChEBI" id="CHEBI:29105"/>
    </cofactor>
    <text evidence="9">Binds 1 zinc ion per subunit.</text>
</comment>
<comment type="similarity">
    <text evidence="9 10">Belongs to the peptidase M15D family.</text>
</comment>
<keyword evidence="3 9" id="KW-0479">Metal-binding</keyword>
<dbReference type="GO" id="GO:0160237">
    <property type="term" value="F:D-Ala-D-Ala dipeptidase activity"/>
    <property type="evidence" value="ECO:0007669"/>
    <property type="project" value="UniProtKB-EC"/>
</dbReference>
<evidence type="ECO:0000313" key="13">
    <source>
        <dbReference type="Proteomes" id="UP000763088"/>
    </source>
</evidence>
<name>A0A928BTX9_XYLRU</name>
<keyword evidence="8 10" id="KW-0961">Cell wall biogenesis/degradation</keyword>
<dbReference type="InterPro" id="IPR009045">
    <property type="entry name" value="Zn_M74/Hedgehog-like"/>
</dbReference>
<evidence type="ECO:0000313" key="12">
    <source>
        <dbReference type="EMBL" id="MBE6266776.1"/>
    </source>
</evidence>
<dbReference type="Gene3D" id="3.30.1380.10">
    <property type="match status" value="1"/>
</dbReference>
<protein>
    <recommendedName>
        <fullName evidence="9 10">D-alanyl-D-alanine dipeptidase</fullName>
        <shortName evidence="9 10">D-Ala-D-Ala dipeptidase</shortName>
        <ecNumber evidence="9 10">3.4.13.22</ecNumber>
    </recommendedName>
</protein>
<organism evidence="12 13">
    <name type="scientific">Xylanibacter ruminicola</name>
    <name type="common">Prevotella ruminicola</name>
    <dbReference type="NCBI Taxonomy" id="839"/>
    <lineage>
        <taxon>Bacteria</taxon>
        <taxon>Pseudomonadati</taxon>
        <taxon>Bacteroidota</taxon>
        <taxon>Bacteroidia</taxon>
        <taxon>Bacteroidales</taxon>
        <taxon>Prevotellaceae</taxon>
        <taxon>Xylanibacter</taxon>
    </lineage>
</organism>
<evidence type="ECO:0000256" key="7">
    <source>
        <dbReference type="ARBA" id="ARBA00023049"/>
    </source>
</evidence>
<dbReference type="GO" id="GO:0008270">
    <property type="term" value="F:zinc ion binding"/>
    <property type="evidence" value="ECO:0007669"/>
    <property type="project" value="UniProtKB-UniRule"/>
</dbReference>
<gene>
    <name evidence="12" type="ORF">E7102_09955</name>
</gene>
<keyword evidence="11" id="KW-0732">Signal</keyword>
<dbReference type="CDD" id="cd14817">
    <property type="entry name" value="D-Ala-D-Ala_dipeptidase_VanX"/>
    <property type="match status" value="1"/>
</dbReference>
<dbReference type="Pfam" id="PF01427">
    <property type="entry name" value="Peptidase_M15"/>
    <property type="match status" value="1"/>
</dbReference>
<dbReference type="PIRSF" id="PIRSF026671">
    <property type="entry name" value="AA_dipeptidase"/>
    <property type="match status" value="1"/>
</dbReference>
<evidence type="ECO:0000256" key="10">
    <source>
        <dbReference type="PIRNR" id="PIRNR026671"/>
    </source>
</evidence>
<accession>A0A928BTX9</accession>
<dbReference type="GO" id="GO:0008237">
    <property type="term" value="F:metallopeptidase activity"/>
    <property type="evidence" value="ECO:0007669"/>
    <property type="project" value="UniProtKB-KW"/>
</dbReference>
<dbReference type="GO" id="GO:0006508">
    <property type="term" value="P:proteolysis"/>
    <property type="evidence" value="ECO:0007669"/>
    <property type="project" value="UniProtKB-KW"/>
</dbReference>
<feature type="active site" description="Proton donor/acceptor" evidence="9">
    <location>
        <position position="229"/>
    </location>
</feature>
<comment type="function">
    <text evidence="9 10">Catalyzes hydrolysis of the D-alanyl-D-alanine dipeptide.</text>
</comment>
<evidence type="ECO:0000256" key="9">
    <source>
        <dbReference type="HAMAP-Rule" id="MF_01924"/>
    </source>
</evidence>
<dbReference type="InterPro" id="IPR000755">
    <property type="entry name" value="A_A_dipeptidase"/>
</dbReference>
<evidence type="ECO:0000256" key="5">
    <source>
        <dbReference type="ARBA" id="ARBA00022833"/>
    </source>
</evidence>
<keyword evidence="6 9" id="KW-0224">Dipeptidase</keyword>
<keyword evidence="5 9" id="KW-0862">Zinc</keyword>